<evidence type="ECO:0000259" key="1">
    <source>
        <dbReference type="PROSITE" id="PS50902"/>
    </source>
</evidence>
<dbReference type="Pfam" id="PF00258">
    <property type="entry name" value="Flavodoxin_1"/>
    <property type="match status" value="1"/>
</dbReference>
<accession>A0A0S7BF12</accession>
<dbReference type="PROSITE" id="PS00201">
    <property type="entry name" value="FLAVODOXIN"/>
    <property type="match status" value="1"/>
</dbReference>
<dbReference type="STRING" id="360412.LARV_00113"/>
<dbReference type="GO" id="GO:0009055">
    <property type="term" value="F:electron transfer activity"/>
    <property type="evidence" value="ECO:0007669"/>
    <property type="project" value="InterPro"/>
</dbReference>
<dbReference type="InterPro" id="IPR001226">
    <property type="entry name" value="Flavodoxin_CS"/>
</dbReference>
<dbReference type="EMBL" id="DF967972">
    <property type="protein sequence ID" value="GAP12379.1"/>
    <property type="molecule type" value="Genomic_DNA"/>
</dbReference>
<dbReference type="Gene3D" id="3.40.50.360">
    <property type="match status" value="1"/>
</dbReference>
<gene>
    <name evidence="2" type="ORF">LARV_00113</name>
</gene>
<dbReference type="SUPFAM" id="SSF52218">
    <property type="entry name" value="Flavoproteins"/>
    <property type="match status" value="1"/>
</dbReference>
<dbReference type="InterPro" id="IPR008254">
    <property type="entry name" value="Flavodoxin/NO_synth"/>
</dbReference>
<dbReference type="RefSeq" id="WP_201785847.1">
    <property type="nucleotide sequence ID" value="NZ_DF967972.1"/>
</dbReference>
<dbReference type="Proteomes" id="UP000055060">
    <property type="component" value="Unassembled WGS sequence"/>
</dbReference>
<dbReference type="GO" id="GO:0010181">
    <property type="term" value="F:FMN binding"/>
    <property type="evidence" value="ECO:0007669"/>
    <property type="project" value="InterPro"/>
</dbReference>
<protein>
    <submittedName>
        <fullName evidence="2">Flavodoxins</fullName>
    </submittedName>
</protein>
<proteinExistence type="predicted"/>
<evidence type="ECO:0000313" key="2">
    <source>
        <dbReference type="EMBL" id="GAP12379.1"/>
    </source>
</evidence>
<evidence type="ECO:0000313" key="3">
    <source>
        <dbReference type="Proteomes" id="UP000055060"/>
    </source>
</evidence>
<reference evidence="2" key="1">
    <citation type="submission" date="2015-07" db="EMBL/GenBank/DDBJ databases">
        <title>Draft Genome Sequences of Anaerolinea thermolimosa IMO-1, Bellilinea caldifistulae GOMI-1, Leptolinea tardivitalis YMTK-2, Levilinea saccharolytica KIBI-1,Longilinea arvoryzae KOME-1, Previously Described as Members of the Anaerolineaceae (Chloroflexi).</title>
        <authorList>
            <person name="Sekiguchi Y."/>
            <person name="Ohashi A."/>
            <person name="Matsuura N."/>
            <person name="Tourlousse M.D."/>
        </authorList>
    </citation>
    <scope>NUCLEOTIDE SEQUENCE [LARGE SCALE GENOMIC DNA]</scope>
    <source>
        <strain evidence="2">KOME-1</strain>
    </source>
</reference>
<sequence>MISSFDDEKVRDTMKALVVYESFFGNTEKIAQAIAGGLAAHFEVTVLRVADARPEQFKGFDLVVIGSPTRGFQPSDGTKALLKTLPAGALQGIKVAAFDTRMDVKEVNNAFLTFMERIFGYAAEPIGRKLAAAGGTLALKPEGFFVHGSEGPLWDGEIERAEKWGEKIAVSD</sequence>
<dbReference type="PROSITE" id="PS50902">
    <property type="entry name" value="FLAVODOXIN_LIKE"/>
    <property type="match status" value="1"/>
</dbReference>
<feature type="domain" description="Flavodoxin-like" evidence="1">
    <location>
        <begin position="16"/>
        <end position="169"/>
    </location>
</feature>
<name>A0A0S7BF12_9CHLR</name>
<organism evidence="2">
    <name type="scientific">Longilinea arvoryzae</name>
    <dbReference type="NCBI Taxonomy" id="360412"/>
    <lineage>
        <taxon>Bacteria</taxon>
        <taxon>Bacillati</taxon>
        <taxon>Chloroflexota</taxon>
        <taxon>Anaerolineae</taxon>
        <taxon>Anaerolineales</taxon>
        <taxon>Anaerolineaceae</taxon>
        <taxon>Longilinea</taxon>
    </lineage>
</organism>
<dbReference type="AlphaFoldDB" id="A0A0S7BF12"/>
<keyword evidence="3" id="KW-1185">Reference proteome</keyword>
<dbReference type="InterPro" id="IPR029039">
    <property type="entry name" value="Flavoprotein-like_sf"/>
</dbReference>